<evidence type="ECO:0000313" key="1">
    <source>
        <dbReference type="EMBL" id="MEN0641828.1"/>
    </source>
</evidence>
<name>A0ABU9VD56_9BACI</name>
<reference evidence="1 2" key="1">
    <citation type="submission" date="2024-03" db="EMBL/GenBank/DDBJ databases">
        <title>Bacilli Hybrid Assemblies.</title>
        <authorList>
            <person name="Kovac J."/>
        </authorList>
    </citation>
    <scope>NUCLEOTIDE SEQUENCE [LARGE SCALE GENOMIC DNA]</scope>
    <source>
        <strain evidence="1 2">FSL R7-0666</strain>
    </source>
</reference>
<proteinExistence type="predicted"/>
<evidence type="ECO:0000313" key="2">
    <source>
        <dbReference type="Proteomes" id="UP001418796"/>
    </source>
</evidence>
<dbReference type="RefSeq" id="WP_343129013.1">
    <property type="nucleotide sequence ID" value="NZ_JBCITK010000001.1"/>
</dbReference>
<organism evidence="1 2">
    <name type="scientific">Alkalicoccobacillus gibsonii</name>
    <dbReference type="NCBI Taxonomy" id="79881"/>
    <lineage>
        <taxon>Bacteria</taxon>
        <taxon>Bacillati</taxon>
        <taxon>Bacillota</taxon>
        <taxon>Bacilli</taxon>
        <taxon>Bacillales</taxon>
        <taxon>Bacillaceae</taxon>
        <taxon>Alkalicoccobacillus</taxon>
    </lineage>
</organism>
<dbReference type="Proteomes" id="UP001418796">
    <property type="component" value="Unassembled WGS sequence"/>
</dbReference>
<gene>
    <name evidence="1" type="ORF">MKY91_01450</name>
</gene>
<sequence>MFSLIRNVDGSTETLKDSSSQLDKTFNTFSEASLLAKKLNRITNEGLHWEVHETIEPII</sequence>
<comment type="caution">
    <text evidence="1">The sequence shown here is derived from an EMBL/GenBank/DDBJ whole genome shotgun (WGS) entry which is preliminary data.</text>
</comment>
<accession>A0ABU9VD56</accession>
<protein>
    <submittedName>
        <fullName evidence="1">Uncharacterized protein</fullName>
    </submittedName>
</protein>
<keyword evidence="2" id="KW-1185">Reference proteome</keyword>
<dbReference type="EMBL" id="JBCITK010000001">
    <property type="protein sequence ID" value="MEN0641828.1"/>
    <property type="molecule type" value="Genomic_DNA"/>
</dbReference>